<dbReference type="Gene3D" id="3.50.30.10">
    <property type="entry name" value="Phosphohistidine domain"/>
    <property type="match status" value="1"/>
</dbReference>
<keyword evidence="10 15" id="KW-0418">Kinase</keyword>
<dbReference type="EMBL" id="QEXO01000001">
    <property type="protein sequence ID" value="PWE16035.1"/>
    <property type="molecule type" value="Genomic_DNA"/>
</dbReference>
<proteinExistence type="inferred from homology"/>
<evidence type="ECO:0000256" key="12">
    <source>
        <dbReference type="ARBA" id="ARBA00022842"/>
    </source>
</evidence>
<comment type="caution">
    <text evidence="19">The sequence shown here is derived from an EMBL/GenBank/DDBJ whole genome shotgun (WGS) entry which is preliminary data.</text>
</comment>
<evidence type="ECO:0000256" key="1">
    <source>
        <dbReference type="ARBA" id="ARBA00001946"/>
    </source>
</evidence>
<dbReference type="PANTHER" id="PTHR43030">
    <property type="entry name" value="PHOSPHOENOLPYRUVATE SYNTHASE"/>
    <property type="match status" value="1"/>
</dbReference>
<comment type="similarity">
    <text evidence="4 15">Belongs to the PEP-utilizing enzyme family.</text>
</comment>
<dbReference type="SUPFAM" id="SSF56059">
    <property type="entry name" value="Glutathione synthetase ATP-binding domain-like"/>
    <property type="match status" value="1"/>
</dbReference>
<dbReference type="Pfam" id="PF02896">
    <property type="entry name" value="PEP-utilizers_C"/>
    <property type="match status" value="1"/>
</dbReference>
<evidence type="ECO:0000313" key="20">
    <source>
        <dbReference type="Proteomes" id="UP000245216"/>
    </source>
</evidence>
<dbReference type="FunFam" id="3.30.1490.20:FF:000010">
    <property type="entry name" value="Phosphoenolpyruvate synthase"/>
    <property type="match status" value="1"/>
</dbReference>
<dbReference type="InterPro" id="IPR013815">
    <property type="entry name" value="ATP_grasp_subdomain_1"/>
</dbReference>
<dbReference type="InterPro" id="IPR018274">
    <property type="entry name" value="PEP_util_AS"/>
</dbReference>
<feature type="domain" description="PEP-utilising enzyme C-terminal" evidence="18">
    <location>
        <begin position="479"/>
        <end position="787"/>
    </location>
</feature>
<protein>
    <recommendedName>
        <fullName evidence="6 15">Phosphoenolpyruvate synthase</fullName>
        <shortName evidence="15">PEP synthase</shortName>
        <ecNumber evidence="5 15">2.7.9.2</ecNumber>
    </recommendedName>
    <alternativeName>
        <fullName evidence="13 15">Pyruvate, water dikinase</fullName>
    </alternativeName>
</protein>
<gene>
    <name evidence="19" type="ORF">DF183_04715</name>
</gene>
<dbReference type="InterPro" id="IPR036637">
    <property type="entry name" value="Phosphohistidine_dom_sf"/>
</dbReference>
<dbReference type="InterPro" id="IPR006319">
    <property type="entry name" value="PEP_synth"/>
</dbReference>
<evidence type="ECO:0000259" key="18">
    <source>
        <dbReference type="Pfam" id="PF02896"/>
    </source>
</evidence>
<evidence type="ECO:0000256" key="8">
    <source>
        <dbReference type="ARBA" id="ARBA00022723"/>
    </source>
</evidence>
<dbReference type="Pfam" id="PF01326">
    <property type="entry name" value="PPDK_N"/>
    <property type="match status" value="1"/>
</dbReference>
<keyword evidence="19" id="KW-0670">Pyruvate</keyword>
<reference evidence="19 20" key="2">
    <citation type="submission" date="2018-05" db="EMBL/GenBank/DDBJ databases">
        <authorList>
            <person name="Lanie J.A."/>
            <person name="Ng W.-L."/>
            <person name="Kazmierczak K.M."/>
            <person name="Andrzejewski T.M."/>
            <person name="Davidsen T.M."/>
            <person name="Wayne K.J."/>
            <person name="Tettelin H."/>
            <person name="Glass J.I."/>
            <person name="Rusch D."/>
            <person name="Podicherti R."/>
            <person name="Tsui H.-C.T."/>
            <person name="Winkler M.E."/>
        </authorList>
    </citation>
    <scope>NUCLEOTIDE SEQUENCE [LARGE SCALE GENOMIC DNA]</scope>
    <source>
        <strain evidence="19 20">YBY</strain>
    </source>
</reference>
<dbReference type="InterPro" id="IPR000121">
    <property type="entry name" value="PEP_util_C"/>
</dbReference>
<dbReference type="PROSITE" id="PS00742">
    <property type="entry name" value="PEP_ENZYMES_2"/>
    <property type="match status" value="1"/>
</dbReference>
<evidence type="ECO:0000256" key="4">
    <source>
        <dbReference type="ARBA" id="ARBA00007837"/>
    </source>
</evidence>
<evidence type="ECO:0000256" key="6">
    <source>
        <dbReference type="ARBA" id="ARBA00021623"/>
    </source>
</evidence>
<feature type="domain" description="PEP-utilising enzyme mobile" evidence="16">
    <location>
        <begin position="383"/>
        <end position="453"/>
    </location>
</feature>
<dbReference type="FunFam" id="3.30.470.20:FF:000017">
    <property type="entry name" value="Phosphoenolpyruvate synthase"/>
    <property type="match status" value="1"/>
</dbReference>
<dbReference type="NCBIfam" id="TIGR01418">
    <property type="entry name" value="PEP_synth"/>
    <property type="match status" value="1"/>
</dbReference>
<evidence type="ECO:0000259" key="16">
    <source>
        <dbReference type="Pfam" id="PF00391"/>
    </source>
</evidence>
<dbReference type="InterPro" id="IPR023151">
    <property type="entry name" value="PEP_util_CS"/>
</dbReference>
<evidence type="ECO:0000256" key="9">
    <source>
        <dbReference type="ARBA" id="ARBA00022741"/>
    </source>
</evidence>
<dbReference type="FunFam" id="3.50.30.10:FF:000002">
    <property type="entry name" value="Phosphoenolpyruvate synthase"/>
    <property type="match status" value="1"/>
</dbReference>
<dbReference type="PROSITE" id="PS00370">
    <property type="entry name" value="PEP_ENZYMES_PHOS_SITE"/>
    <property type="match status" value="1"/>
</dbReference>
<dbReference type="AlphaFoldDB" id="A0A2U2BPW6"/>
<dbReference type="FunFam" id="3.20.20.60:FF:000010">
    <property type="entry name" value="Phosphoenolpyruvate synthase"/>
    <property type="match status" value="1"/>
</dbReference>
<sequence>MSYVIGFDKLRMTDVDTVGGKNASLGEMISQLADAGVRVPGGFATTAEAFRVFLKNNDLDKRIQQRLDTLDADDVRELAAAGAEIRQWIIDTPFPAEFEKAVRDAFAELDADGKGSFAVRSSATAEDLPDASFAGQQETYLNVVGIDEVLSKIHHVFASLYNDRAISYRVHKGYAHAEVALSAGIQRMVRSDKGSAGVMFTLDTESGFKDVVFLTSSYGLGETVVQGSVNPDEFYVYKPTLASGHYPIISRRIGSKLIKMEFDEGRTTDHAVRTVDVPVSERNRYSLSDEEVIELARYATIIEKHYQRPMDIEWGRDGIDGKIYILQARPETVKSQQGSNDVQERYRLKATGEVLVTGRAIGQKIGSGKVRIVADASEMDLVKPGDVLVTDMTDPNWEPIMKLASAIVTNRGGRTCHAAIIARELGIPAVVGCNNATDVLKEGQEVTVSCAEGDEGRIYDGLLETEIEEVSWGQMPEIGLKVMMNVGNPQLAFDFSQIPNDGVGLARLEFIINNNIAIHPKAVLDYPNVDSDLKKAVESAARGYASPRAFFVEKLAEGIATLAASFYPKPVIVRLSDFKSNEYRKLVGGSRYEPEEENPMLGFRGVARYLSEDFAECFKMECEALKKVRDEMGLTNVEIMVPFVRTLGQAERVVDLLASHGLARGENGLRLIMMCEVPSNAILAEKFLQYFDGFSIGSNDMTQLTLGLDRDSGMELLAADFDERDEAVKFMLSRAIKACLAQNKYVGICGQGPSDHPDLAKWLSEEGIISLSLNPDTVVDTWQRLAKA</sequence>
<dbReference type="EC" id="2.7.9.2" evidence="5 15"/>
<evidence type="ECO:0000313" key="19">
    <source>
        <dbReference type="EMBL" id="PWE16035.1"/>
    </source>
</evidence>
<dbReference type="PIRSF" id="PIRSF000854">
    <property type="entry name" value="PEP_synthase"/>
    <property type="match status" value="1"/>
</dbReference>
<evidence type="ECO:0000256" key="5">
    <source>
        <dbReference type="ARBA" id="ARBA00011996"/>
    </source>
</evidence>
<dbReference type="GO" id="GO:0046872">
    <property type="term" value="F:metal ion binding"/>
    <property type="evidence" value="ECO:0007669"/>
    <property type="project" value="UniProtKB-KW"/>
</dbReference>
<dbReference type="RefSeq" id="WP_109088494.1">
    <property type="nucleotide sequence ID" value="NZ_QEXO01000001.1"/>
</dbReference>
<dbReference type="STRING" id="511.UZ73_00355"/>
<evidence type="ECO:0000256" key="14">
    <source>
        <dbReference type="ARBA" id="ARBA00047700"/>
    </source>
</evidence>
<dbReference type="InterPro" id="IPR015813">
    <property type="entry name" value="Pyrv/PenolPyrv_kinase-like_dom"/>
</dbReference>
<accession>A0A2U2BPW6</accession>
<dbReference type="Pfam" id="PF00391">
    <property type="entry name" value="PEP-utilizers"/>
    <property type="match status" value="1"/>
</dbReference>
<evidence type="ECO:0000256" key="15">
    <source>
        <dbReference type="PIRNR" id="PIRNR000854"/>
    </source>
</evidence>
<dbReference type="Gene3D" id="3.30.1490.20">
    <property type="entry name" value="ATP-grasp fold, A domain"/>
    <property type="match status" value="1"/>
</dbReference>
<keyword evidence="11 15" id="KW-0067">ATP-binding</keyword>
<dbReference type="UniPathway" id="UPA00138"/>
<evidence type="ECO:0000259" key="17">
    <source>
        <dbReference type="Pfam" id="PF01326"/>
    </source>
</evidence>
<dbReference type="SUPFAM" id="SSF51621">
    <property type="entry name" value="Phosphoenolpyruvate/pyruvate domain"/>
    <property type="match status" value="1"/>
</dbReference>
<feature type="domain" description="Pyruvate phosphate dikinase AMP/ATP-binding" evidence="17">
    <location>
        <begin position="16"/>
        <end position="348"/>
    </location>
</feature>
<comment type="function">
    <text evidence="2 15">Catalyzes the phosphorylation of pyruvate to phosphoenolpyruvate.</text>
</comment>
<name>A0A2U2BPW6_ALCFA</name>
<keyword evidence="8 15" id="KW-0479">Metal-binding</keyword>
<dbReference type="PANTHER" id="PTHR43030:SF1">
    <property type="entry name" value="PHOSPHOENOLPYRUVATE SYNTHASE"/>
    <property type="match status" value="1"/>
</dbReference>
<evidence type="ECO:0000256" key="3">
    <source>
        <dbReference type="ARBA" id="ARBA00004742"/>
    </source>
</evidence>
<reference evidence="19 20" key="1">
    <citation type="submission" date="2018-05" db="EMBL/GenBank/DDBJ databases">
        <title>Genome Sequence of an Efficient Indole-Degrading Bacterium, Alcaligenes sp.YBY.</title>
        <authorList>
            <person name="Yang B."/>
        </authorList>
    </citation>
    <scope>NUCLEOTIDE SEQUENCE [LARGE SCALE GENOMIC DNA]</scope>
    <source>
        <strain evidence="19 20">YBY</strain>
    </source>
</reference>
<dbReference type="Gene3D" id="3.20.20.60">
    <property type="entry name" value="Phosphoenolpyruvate-binding domains"/>
    <property type="match status" value="1"/>
</dbReference>
<organism evidence="19 20">
    <name type="scientific">Alcaligenes faecalis</name>
    <dbReference type="NCBI Taxonomy" id="511"/>
    <lineage>
        <taxon>Bacteria</taxon>
        <taxon>Pseudomonadati</taxon>
        <taxon>Pseudomonadota</taxon>
        <taxon>Betaproteobacteria</taxon>
        <taxon>Burkholderiales</taxon>
        <taxon>Alcaligenaceae</taxon>
        <taxon>Alcaligenes</taxon>
    </lineage>
</organism>
<dbReference type="GO" id="GO:0008986">
    <property type="term" value="F:pyruvate, water dikinase activity"/>
    <property type="evidence" value="ECO:0007669"/>
    <property type="project" value="UniProtKB-EC"/>
</dbReference>
<keyword evidence="7 15" id="KW-0808">Transferase</keyword>
<dbReference type="Gene3D" id="3.30.470.20">
    <property type="entry name" value="ATP-grasp fold, B domain"/>
    <property type="match status" value="1"/>
</dbReference>
<comment type="cofactor">
    <cofactor evidence="1 15">
        <name>Mg(2+)</name>
        <dbReference type="ChEBI" id="CHEBI:18420"/>
    </cofactor>
</comment>
<dbReference type="NCBIfam" id="NF005057">
    <property type="entry name" value="PRK06464.1"/>
    <property type="match status" value="1"/>
</dbReference>
<evidence type="ECO:0000256" key="11">
    <source>
        <dbReference type="ARBA" id="ARBA00022840"/>
    </source>
</evidence>
<evidence type="ECO:0000256" key="13">
    <source>
        <dbReference type="ARBA" id="ARBA00033470"/>
    </source>
</evidence>
<comment type="catalytic activity">
    <reaction evidence="14 15">
        <text>pyruvate + ATP + H2O = phosphoenolpyruvate + AMP + phosphate + 2 H(+)</text>
        <dbReference type="Rhea" id="RHEA:11364"/>
        <dbReference type="ChEBI" id="CHEBI:15361"/>
        <dbReference type="ChEBI" id="CHEBI:15377"/>
        <dbReference type="ChEBI" id="CHEBI:15378"/>
        <dbReference type="ChEBI" id="CHEBI:30616"/>
        <dbReference type="ChEBI" id="CHEBI:43474"/>
        <dbReference type="ChEBI" id="CHEBI:58702"/>
        <dbReference type="ChEBI" id="CHEBI:456215"/>
        <dbReference type="EC" id="2.7.9.2"/>
    </reaction>
</comment>
<dbReference type="SUPFAM" id="SSF52009">
    <property type="entry name" value="Phosphohistidine domain"/>
    <property type="match status" value="1"/>
</dbReference>
<comment type="pathway">
    <text evidence="3 15">Carbohydrate biosynthesis; gluconeogenesis.</text>
</comment>
<dbReference type="GO" id="GO:0006094">
    <property type="term" value="P:gluconeogenesis"/>
    <property type="evidence" value="ECO:0007669"/>
    <property type="project" value="UniProtKB-UniPathway"/>
</dbReference>
<keyword evidence="9 15" id="KW-0547">Nucleotide-binding</keyword>
<keyword evidence="12 15" id="KW-0460">Magnesium</keyword>
<dbReference type="InterPro" id="IPR040442">
    <property type="entry name" value="Pyrv_kinase-like_dom_sf"/>
</dbReference>
<dbReference type="GO" id="GO:0005524">
    <property type="term" value="F:ATP binding"/>
    <property type="evidence" value="ECO:0007669"/>
    <property type="project" value="UniProtKB-KW"/>
</dbReference>
<evidence type="ECO:0000256" key="7">
    <source>
        <dbReference type="ARBA" id="ARBA00022679"/>
    </source>
</evidence>
<evidence type="ECO:0000256" key="10">
    <source>
        <dbReference type="ARBA" id="ARBA00022777"/>
    </source>
</evidence>
<evidence type="ECO:0000256" key="2">
    <source>
        <dbReference type="ARBA" id="ARBA00002988"/>
    </source>
</evidence>
<dbReference type="InterPro" id="IPR002192">
    <property type="entry name" value="PPDK_AMP/ATP-bd"/>
</dbReference>
<dbReference type="Proteomes" id="UP000245216">
    <property type="component" value="Unassembled WGS sequence"/>
</dbReference>
<dbReference type="InterPro" id="IPR008279">
    <property type="entry name" value="PEP-util_enz_mobile_dom"/>
</dbReference>